<organism evidence="1 2">
    <name type="scientific">Listeria newyorkensis</name>
    <dbReference type="NCBI Taxonomy" id="1497681"/>
    <lineage>
        <taxon>Bacteria</taxon>
        <taxon>Bacillati</taxon>
        <taxon>Bacillota</taxon>
        <taxon>Bacilli</taxon>
        <taxon>Bacillales</taxon>
        <taxon>Listeriaceae</taxon>
        <taxon>Listeria</taxon>
    </lineage>
</organism>
<dbReference type="EMBL" id="MPDH01000001">
    <property type="protein sequence ID" value="PNP95007.1"/>
    <property type="molecule type" value="Genomic_DNA"/>
</dbReference>
<evidence type="ECO:0008006" key="3">
    <source>
        <dbReference type="Google" id="ProtNLM"/>
    </source>
</evidence>
<dbReference type="PROSITE" id="PS51257">
    <property type="entry name" value="PROKAR_LIPOPROTEIN"/>
    <property type="match status" value="1"/>
</dbReference>
<evidence type="ECO:0000313" key="2">
    <source>
        <dbReference type="Proteomes" id="UP000236500"/>
    </source>
</evidence>
<reference evidence="1 2" key="1">
    <citation type="submission" date="2016-11" db="EMBL/GenBank/DDBJ databases">
        <title>Whole Genome Sequence of Listeria newyorkensis.</title>
        <authorList>
            <person name="Frink S."/>
            <person name="Morales C."/>
            <person name="Kiang D."/>
        </authorList>
    </citation>
    <scope>NUCLEOTIDE SEQUENCE [LARGE SCALE GENOMIC DNA]</scope>
    <source>
        <strain evidence="1 2">F1604011-044</strain>
    </source>
</reference>
<name>A0ABX4XSE9_9LIST</name>
<dbReference type="RefSeq" id="WP_036090890.1">
    <property type="nucleotide sequence ID" value="NZ_BJEY01000002.1"/>
</dbReference>
<protein>
    <recommendedName>
        <fullName evidence="3">Lipoprotein</fullName>
    </recommendedName>
</protein>
<comment type="caution">
    <text evidence="1">The sequence shown here is derived from an EMBL/GenBank/DDBJ whole genome shotgun (WGS) entry which is preliminary data.</text>
</comment>
<evidence type="ECO:0000313" key="1">
    <source>
        <dbReference type="EMBL" id="PNP95007.1"/>
    </source>
</evidence>
<keyword evidence="2" id="KW-1185">Reference proteome</keyword>
<dbReference type="Proteomes" id="UP000236500">
    <property type="component" value="Unassembled WGS sequence"/>
</dbReference>
<sequence length="63" mass="7701">MRKMIAAGLILVALILIGVACYSYSKKEEFIDRRHPMRKDFYRTLYDERWLERFPIQRLHRGE</sequence>
<gene>
    <name evidence="1" type="ORF">BMT55_01270</name>
</gene>
<accession>A0ABX4XSE9</accession>
<proteinExistence type="predicted"/>